<dbReference type="InterPro" id="IPR022023">
    <property type="entry name" value="U1snRNP70_N"/>
</dbReference>
<dbReference type="AlphaFoldDB" id="A0A9W8A985"/>
<keyword evidence="9" id="KW-1185">Reference proteome</keyword>
<dbReference type="GO" id="GO:0071004">
    <property type="term" value="C:U2-type prespliceosome"/>
    <property type="evidence" value="ECO:0007669"/>
    <property type="project" value="TreeGrafter"/>
</dbReference>
<keyword evidence="3" id="KW-0539">Nucleus</keyword>
<dbReference type="InterPro" id="IPR051183">
    <property type="entry name" value="U1_U11-U12_snRNP_70-35kDa"/>
</dbReference>
<feature type="domain" description="RRM" evidence="7">
    <location>
        <begin position="120"/>
        <end position="197"/>
    </location>
</feature>
<accession>A0A9W8A985</accession>
<name>A0A9W8A985_9FUNG</name>
<dbReference type="GO" id="GO:0030619">
    <property type="term" value="F:U1 snRNA binding"/>
    <property type="evidence" value="ECO:0007669"/>
    <property type="project" value="TreeGrafter"/>
</dbReference>
<dbReference type="PANTHER" id="PTHR13952">
    <property type="entry name" value="U1 SMALL NUCLEAR RIBONUCLEOPROTEIN 70 KD"/>
    <property type="match status" value="1"/>
</dbReference>
<feature type="region of interest" description="Disordered" evidence="6">
    <location>
        <begin position="55"/>
        <end position="88"/>
    </location>
</feature>
<evidence type="ECO:0000259" key="7">
    <source>
        <dbReference type="PROSITE" id="PS50102"/>
    </source>
</evidence>
<evidence type="ECO:0000256" key="5">
    <source>
        <dbReference type="PROSITE-ProRule" id="PRU00176"/>
    </source>
</evidence>
<feature type="compositionally biased region" description="Basic and acidic residues" evidence="6">
    <location>
        <begin position="24"/>
        <end position="34"/>
    </location>
</feature>
<evidence type="ECO:0000313" key="8">
    <source>
        <dbReference type="EMBL" id="KAJ1924181.1"/>
    </source>
</evidence>
<dbReference type="PANTHER" id="PTHR13952:SF5">
    <property type="entry name" value="U1 SMALL NUCLEAR RIBONUCLEOPROTEIN 70 KDA"/>
    <property type="match status" value="1"/>
</dbReference>
<evidence type="ECO:0000256" key="3">
    <source>
        <dbReference type="ARBA" id="ARBA00023242"/>
    </source>
</evidence>
<feature type="region of interest" description="Disordered" evidence="6">
    <location>
        <begin position="12"/>
        <end position="40"/>
    </location>
</feature>
<dbReference type="GO" id="GO:0000398">
    <property type="term" value="P:mRNA splicing, via spliceosome"/>
    <property type="evidence" value="ECO:0007669"/>
    <property type="project" value="TreeGrafter"/>
</dbReference>
<dbReference type="GO" id="GO:0003729">
    <property type="term" value="F:mRNA binding"/>
    <property type="evidence" value="ECO:0007669"/>
    <property type="project" value="TreeGrafter"/>
</dbReference>
<dbReference type="InterPro" id="IPR012677">
    <property type="entry name" value="Nucleotide-bd_a/b_plait_sf"/>
</dbReference>
<dbReference type="Pfam" id="PF00076">
    <property type="entry name" value="RRM_1"/>
    <property type="match status" value="1"/>
</dbReference>
<evidence type="ECO:0000313" key="9">
    <source>
        <dbReference type="Proteomes" id="UP001150569"/>
    </source>
</evidence>
<dbReference type="EMBL" id="JANBPT010000288">
    <property type="protein sequence ID" value="KAJ1924181.1"/>
    <property type="molecule type" value="Genomic_DNA"/>
</dbReference>
<dbReference type="GO" id="GO:0071011">
    <property type="term" value="C:precatalytic spliceosome"/>
    <property type="evidence" value="ECO:0007669"/>
    <property type="project" value="TreeGrafter"/>
</dbReference>
<dbReference type="OrthoDB" id="4207594at2759"/>
<sequence>MTDRLPQRLHALFAARPAPPHLPPIDRDPEERRGPQLSGIGEYAALLSKLDKIEPPADFVPDNQPLSSGTLQKGQALERRQQRAAQHRASFERQLKEFEEAYASGTDGSGNSKVEGDPYRTLFIGRLDYTLSEQDLRHEFEVYGAIRRVHLIRDREGKPRGYAFVEYEDEKGALSAVRDASGMKLKDRRIVVDVQRAGTVEGWKPRRLGGGVGISSRAADKRDLKAVEAGGRYSYADSSYRDGGGGGGRSRYRSHGYRDREEYPSRRSDRDSRYDRDDRYSRRSDRDYGRPSRHGDRYDEGDRYHRAEQSHRSSYRNDRDYDSDYSRSRRDRESDRDRDHHRESERDRHRESDRDRDHHRESERDRYRESDRDRDRHRGSDRNRSSRQDRDYSTGGSANREPLTSNSGSVKRSRGEDGEIDDVPEVTADTKKTKVDKD</sequence>
<proteinExistence type="predicted"/>
<evidence type="ECO:0000256" key="6">
    <source>
        <dbReference type="SAM" id="MobiDB-lite"/>
    </source>
</evidence>
<dbReference type="FunFam" id="3.30.70.330:FF:000132">
    <property type="entry name" value="Small nuclear ribonucleoprotein U11/U12 subunit 35"/>
    <property type="match status" value="1"/>
</dbReference>
<keyword evidence="2 5" id="KW-0694">RNA-binding</keyword>
<feature type="compositionally biased region" description="Polar residues" evidence="6">
    <location>
        <begin position="394"/>
        <end position="410"/>
    </location>
</feature>
<dbReference type="Proteomes" id="UP001150569">
    <property type="component" value="Unassembled WGS sequence"/>
</dbReference>
<dbReference type="GO" id="GO:0005685">
    <property type="term" value="C:U1 snRNP"/>
    <property type="evidence" value="ECO:0007669"/>
    <property type="project" value="TreeGrafter"/>
</dbReference>
<dbReference type="SUPFAM" id="SSF54928">
    <property type="entry name" value="RNA-binding domain, RBD"/>
    <property type="match status" value="1"/>
</dbReference>
<reference evidence="8" key="1">
    <citation type="submission" date="2022-07" db="EMBL/GenBank/DDBJ databases">
        <title>Phylogenomic reconstructions and comparative analyses of Kickxellomycotina fungi.</title>
        <authorList>
            <person name="Reynolds N.K."/>
            <person name="Stajich J.E."/>
            <person name="Barry K."/>
            <person name="Grigoriev I.V."/>
            <person name="Crous P."/>
            <person name="Smith M.E."/>
        </authorList>
    </citation>
    <scope>NUCLEOTIDE SEQUENCE</scope>
    <source>
        <strain evidence="8">RSA 861</strain>
    </source>
</reference>
<feature type="region of interest" description="Disordered" evidence="6">
    <location>
        <begin position="235"/>
        <end position="438"/>
    </location>
</feature>
<comment type="caution">
    <text evidence="8">The sequence shown here is derived from an EMBL/GenBank/DDBJ whole genome shotgun (WGS) entry which is preliminary data.</text>
</comment>
<comment type="subcellular location">
    <subcellularLocation>
        <location evidence="1">Nucleus</location>
    </subcellularLocation>
</comment>
<protein>
    <recommendedName>
        <fullName evidence="7">RRM domain-containing protein</fullName>
    </recommendedName>
</protein>
<dbReference type="Pfam" id="PF12220">
    <property type="entry name" value="U1snRNP70_N"/>
    <property type="match status" value="1"/>
</dbReference>
<evidence type="ECO:0000256" key="1">
    <source>
        <dbReference type="ARBA" id="ARBA00004123"/>
    </source>
</evidence>
<feature type="compositionally biased region" description="Basic and acidic residues" evidence="6">
    <location>
        <begin position="428"/>
        <end position="438"/>
    </location>
</feature>
<feature type="compositionally biased region" description="Polar residues" evidence="6">
    <location>
        <begin position="64"/>
        <end position="73"/>
    </location>
</feature>
<dbReference type="SMART" id="SM00360">
    <property type="entry name" value="RRM"/>
    <property type="match status" value="1"/>
</dbReference>
<dbReference type="Gene3D" id="3.30.70.330">
    <property type="match status" value="1"/>
</dbReference>
<organism evidence="8 9">
    <name type="scientific">Tieghemiomyces parasiticus</name>
    <dbReference type="NCBI Taxonomy" id="78921"/>
    <lineage>
        <taxon>Eukaryota</taxon>
        <taxon>Fungi</taxon>
        <taxon>Fungi incertae sedis</taxon>
        <taxon>Zoopagomycota</taxon>
        <taxon>Kickxellomycotina</taxon>
        <taxon>Dimargaritomycetes</taxon>
        <taxon>Dimargaritales</taxon>
        <taxon>Dimargaritaceae</taxon>
        <taxon>Tieghemiomyces</taxon>
    </lineage>
</organism>
<gene>
    <name evidence="8" type="ORF">IWQ60_005382</name>
</gene>
<dbReference type="InterPro" id="IPR000504">
    <property type="entry name" value="RRM_dom"/>
</dbReference>
<feature type="compositionally biased region" description="Basic and acidic residues" evidence="6">
    <location>
        <begin position="256"/>
        <end position="392"/>
    </location>
</feature>
<evidence type="ECO:0000256" key="2">
    <source>
        <dbReference type="ARBA" id="ARBA00022884"/>
    </source>
</evidence>
<evidence type="ECO:0000256" key="4">
    <source>
        <dbReference type="ARBA" id="ARBA00023274"/>
    </source>
</evidence>
<dbReference type="PROSITE" id="PS50102">
    <property type="entry name" value="RRM"/>
    <property type="match status" value="1"/>
</dbReference>
<dbReference type="InterPro" id="IPR035979">
    <property type="entry name" value="RBD_domain_sf"/>
</dbReference>
<keyword evidence="4" id="KW-0687">Ribonucleoprotein</keyword>